<dbReference type="AlphaFoldDB" id="A0AAF3EUS8"/>
<keyword evidence="6" id="KW-0732">Signal</keyword>
<accession>A0AAF3EUS8</accession>
<dbReference type="InterPro" id="IPR009003">
    <property type="entry name" value="Peptidase_S1_PA"/>
</dbReference>
<protein>
    <submittedName>
        <fullName evidence="9">Peptidase S1 domain-containing protein</fullName>
    </submittedName>
</protein>
<dbReference type="Proteomes" id="UP000887575">
    <property type="component" value="Unassembled WGS sequence"/>
</dbReference>
<dbReference type="CDD" id="cd00190">
    <property type="entry name" value="Tryp_SPc"/>
    <property type="match status" value="1"/>
</dbReference>
<dbReference type="PANTHER" id="PTHR24252:SF17">
    <property type="entry name" value="SUPPRESSOR OF TUMORIGENICITY 14 PROTEIN HOMOLOG-RELATED"/>
    <property type="match status" value="1"/>
</dbReference>
<dbReference type="InterPro" id="IPR001254">
    <property type="entry name" value="Trypsin_dom"/>
</dbReference>
<sequence>MLFLIFLLFLIDSEAKIALPTQTLPPSCGLSSVGMANQSQSAGSLNEKFYILPENRVVGGVQTEAHEWPWVVQLFYNGSARCGGAIIDNHLILTAAHCFARGPDLSLYRIVSGVHRYGDGAKHLIVKIRPHPLHNILWTSAYDAAIAEIWPPLNYSRTTQPICLPVLPVTPFKICVVAGWGLTSENGALSEYLREIHVPILPLSICNNHLHYGGWVHAPSMLCAGYTQGQVDSCYGDSGGPLMCLNKGKWEVQGLVSWGVGCGRPGHPGIYTKVSAVTPWIRVTSTQLKWEREHQKSLKP</sequence>
<proteinExistence type="predicted"/>
<feature type="domain" description="Peptidase S1" evidence="7">
    <location>
        <begin position="57"/>
        <end position="286"/>
    </location>
</feature>
<feature type="chain" id="PRO_5042194777" evidence="6">
    <location>
        <begin position="16"/>
        <end position="300"/>
    </location>
</feature>
<dbReference type="PROSITE" id="PS00134">
    <property type="entry name" value="TRYPSIN_HIS"/>
    <property type="match status" value="1"/>
</dbReference>
<dbReference type="InterPro" id="IPR001314">
    <property type="entry name" value="Peptidase_S1A"/>
</dbReference>
<name>A0AAF3EUS8_9BILA</name>
<dbReference type="Pfam" id="PF00089">
    <property type="entry name" value="Trypsin"/>
    <property type="match status" value="1"/>
</dbReference>
<dbReference type="FunFam" id="2.40.10.10:FF:000003">
    <property type="entry name" value="Transmembrane serine protease 3"/>
    <property type="match status" value="1"/>
</dbReference>
<evidence type="ECO:0000256" key="6">
    <source>
        <dbReference type="SAM" id="SignalP"/>
    </source>
</evidence>
<keyword evidence="8" id="KW-1185">Reference proteome</keyword>
<reference evidence="9" key="1">
    <citation type="submission" date="2024-02" db="UniProtKB">
        <authorList>
            <consortium name="WormBaseParasite"/>
        </authorList>
    </citation>
    <scope>IDENTIFICATION</scope>
</reference>
<dbReference type="InterPro" id="IPR043504">
    <property type="entry name" value="Peptidase_S1_PA_chymotrypsin"/>
</dbReference>
<dbReference type="PANTHER" id="PTHR24252">
    <property type="entry name" value="ACROSIN-RELATED"/>
    <property type="match status" value="1"/>
</dbReference>
<dbReference type="InterPro" id="IPR018114">
    <property type="entry name" value="TRYPSIN_HIS"/>
</dbReference>
<evidence type="ECO:0000256" key="2">
    <source>
        <dbReference type="ARBA" id="ARBA00022801"/>
    </source>
</evidence>
<dbReference type="WBParaSite" id="MBELARI_LOCUS17816">
    <property type="protein sequence ID" value="MBELARI_LOCUS17816"/>
    <property type="gene ID" value="MBELARI_LOCUS17816"/>
</dbReference>
<evidence type="ECO:0000259" key="7">
    <source>
        <dbReference type="PROSITE" id="PS50240"/>
    </source>
</evidence>
<keyword evidence="3 5" id="KW-0720">Serine protease</keyword>
<evidence type="ECO:0000256" key="5">
    <source>
        <dbReference type="RuleBase" id="RU363034"/>
    </source>
</evidence>
<keyword evidence="2 5" id="KW-0378">Hydrolase</keyword>
<keyword evidence="4" id="KW-1015">Disulfide bond</keyword>
<dbReference type="InterPro" id="IPR033116">
    <property type="entry name" value="TRYPSIN_SER"/>
</dbReference>
<evidence type="ECO:0000256" key="4">
    <source>
        <dbReference type="ARBA" id="ARBA00023157"/>
    </source>
</evidence>
<dbReference type="SUPFAM" id="SSF50494">
    <property type="entry name" value="Trypsin-like serine proteases"/>
    <property type="match status" value="1"/>
</dbReference>
<evidence type="ECO:0000256" key="3">
    <source>
        <dbReference type="ARBA" id="ARBA00022825"/>
    </source>
</evidence>
<dbReference type="GO" id="GO:0004252">
    <property type="term" value="F:serine-type endopeptidase activity"/>
    <property type="evidence" value="ECO:0007669"/>
    <property type="project" value="InterPro"/>
</dbReference>
<evidence type="ECO:0000313" key="9">
    <source>
        <dbReference type="WBParaSite" id="MBELARI_LOCUS17816"/>
    </source>
</evidence>
<keyword evidence="1 5" id="KW-0645">Protease</keyword>
<evidence type="ECO:0000313" key="8">
    <source>
        <dbReference type="Proteomes" id="UP000887575"/>
    </source>
</evidence>
<dbReference type="PRINTS" id="PR00722">
    <property type="entry name" value="CHYMOTRYPSIN"/>
</dbReference>
<feature type="signal peptide" evidence="6">
    <location>
        <begin position="1"/>
        <end position="15"/>
    </location>
</feature>
<dbReference type="Gene3D" id="2.40.10.10">
    <property type="entry name" value="Trypsin-like serine proteases"/>
    <property type="match status" value="1"/>
</dbReference>
<dbReference type="SMART" id="SM00020">
    <property type="entry name" value="Tryp_SPc"/>
    <property type="match status" value="1"/>
</dbReference>
<dbReference type="GO" id="GO:0006508">
    <property type="term" value="P:proteolysis"/>
    <property type="evidence" value="ECO:0007669"/>
    <property type="project" value="UniProtKB-KW"/>
</dbReference>
<dbReference type="PROSITE" id="PS00135">
    <property type="entry name" value="TRYPSIN_SER"/>
    <property type="match status" value="1"/>
</dbReference>
<evidence type="ECO:0000256" key="1">
    <source>
        <dbReference type="ARBA" id="ARBA00022670"/>
    </source>
</evidence>
<organism evidence="8 9">
    <name type="scientific">Mesorhabditis belari</name>
    <dbReference type="NCBI Taxonomy" id="2138241"/>
    <lineage>
        <taxon>Eukaryota</taxon>
        <taxon>Metazoa</taxon>
        <taxon>Ecdysozoa</taxon>
        <taxon>Nematoda</taxon>
        <taxon>Chromadorea</taxon>
        <taxon>Rhabditida</taxon>
        <taxon>Rhabditina</taxon>
        <taxon>Rhabditomorpha</taxon>
        <taxon>Rhabditoidea</taxon>
        <taxon>Rhabditidae</taxon>
        <taxon>Mesorhabditinae</taxon>
        <taxon>Mesorhabditis</taxon>
    </lineage>
</organism>
<dbReference type="PROSITE" id="PS50240">
    <property type="entry name" value="TRYPSIN_DOM"/>
    <property type="match status" value="1"/>
</dbReference>